<name>A0A2S6G8C4_9GAMM</name>
<dbReference type="Pfam" id="PF00702">
    <property type="entry name" value="Hydrolase"/>
    <property type="match status" value="1"/>
</dbReference>
<dbReference type="Proteomes" id="UP000239648">
    <property type="component" value="Unassembled WGS sequence"/>
</dbReference>
<dbReference type="PANTHER" id="PTHR43316:SF3">
    <property type="entry name" value="HALOACID DEHALOGENASE, TYPE II (AFU_ORTHOLOGUE AFUA_2G07750)-RELATED"/>
    <property type="match status" value="1"/>
</dbReference>
<dbReference type="AlphaFoldDB" id="A0A2S6G8C4"/>
<dbReference type="InterPro" id="IPR023198">
    <property type="entry name" value="PGP-like_dom2"/>
</dbReference>
<sequence>MEVIFGMSMTLAFDVYGTLVDPMGMSDLLRLEAGEEASSVAALWREKQLEFSFRKGLMRVYEDFGVCTRQALRYAMAVHRLALSKGREDELMAAYLALPAFDDALPALKALKGQYPLFAFSNGSYPALEKVLGHNDLLAQFDGLVSVDDVKSFKPDPAVYTWARRATGAWDGALCLVSSNAWDVIGARAAGLTAIWVKRDAARVFEDWGIEPSAVITSLSELPQALAALPRH</sequence>
<dbReference type="Proteomes" id="UP000239446">
    <property type="component" value="Unassembled WGS sequence"/>
</dbReference>
<keyword evidence="7" id="KW-1185">Reference proteome</keyword>
<gene>
    <name evidence="5" type="ORF">B0H24_100553</name>
    <name evidence="4" type="ORF">BY455_10553</name>
</gene>
<dbReference type="NCBIfam" id="TIGR01428">
    <property type="entry name" value="HAD_type_II"/>
    <property type="match status" value="1"/>
</dbReference>
<dbReference type="SUPFAM" id="SSF56784">
    <property type="entry name" value="HAD-like"/>
    <property type="match status" value="1"/>
</dbReference>
<evidence type="ECO:0000313" key="6">
    <source>
        <dbReference type="Proteomes" id="UP000239446"/>
    </source>
</evidence>
<dbReference type="InterPro" id="IPR023214">
    <property type="entry name" value="HAD_sf"/>
</dbReference>
<protein>
    <recommendedName>
        <fullName evidence="3">(S)-2-haloacid dehalogenase</fullName>
        <ecNumber evidence="3">3.8.1.2</ecNumber>
    </recommendedName>
    <alternativeName>
        <fullName evidence="3">2-haloalkanoic acid dehalogenase</fullName>
    </alternativeName>
    <alternativeName>
        <fullName evidence="3">Halocarboxylic acid halidohydrolase</fullName>
    </alternativeName>
    <alternativeName>
        <fullName evidence="3">L-2-haloacid dehalogenase</fullName>
    </alternativeName>
</protein>
<dbReference type="PRINTS" id="PR00413">
    <property type="entry name" value="HADHALOGNASE"/>
</dbReference>
<dbReference type="EMBL" id="PTIU01000005">
    <property type="protein sequence ID" value="PPK55472.1"/>
    <property type="molecule type" value="Genomic_DNA"/>
</dbReference>
<dbReference type="InterPro" id="IPR036412">
    <property type="entry name" value="HAD-like_sf"/>
</dbReference>
<dbReference type="Gene3D" id="3.40.50.1000">
    <property type="entry name" value="HAD superfamily/HAD-like"/>
    <property type="match status" value="1"/>
</dbReference>
<comment type="caution">
    <text evidence="5">The sequence shown here is derived from an EMBL/GenBank/DDBJ whole genome shotgun (WGS) entry which is preliminary data.</text>
</comment>
<evidence type="ECO:0000256" key="3">
    <source>
        <dbReference type="RuleBase" id="RU368077"/>
    </source>
</evidence>
<proteinExistence type="inferred from homology"/>
<keyword evidence="2 3" id="KW-0378">Hydrolase</keyword>
<dbReference type="SFLD" id="SFLDG01129">
    <property type="entry name" value="C1.5:_HAD__Beta-PGM__Phosphata"/>
    <property type="match status" value="1"/>
</dbReference>
<dbReference type="InterPro" id="IPR006439">
    <property type="entry name" value="HAD-SF_hydro_IA"/>
</dbReference>
<comment type="similarity">
    <text evidence="1 3">Belongs to the HAD-like hydrolase superfamily. S-2-haloalkanoic acid dehalogenase family.</text>
</comment>
<comment type="function">
    <text evidence="3">Catalyzes the hydrolytic dehalogenation of small (S)-2-haloalkanoic acids to yield the corresponding (R)-2-hydroxyalkanoic acids.</text>
</comment>
<dbReference type="PANTHER" id="PTHR43316">
    <property type="entry name" value="HYDROLASE, HALOACID DELAHOGENASE-RELATED"/>
    <property type="match status" value="1"/>
</dbReference>
<evidence type="ECO:0000256" key="1">
    <source>
        <dbReference type="ARBA" id="ARBA00008106"/>
    </source>
</evidence>
<reference evidence="5 6" key="2">
    <citation type="submission" date="2018-02" db="EMBL/GenBank/DDBJ databases">
        <title>Subsurface microbial communities from deep shales in Ohio and West Virginia, USA.</title>
        <authorList>
            <person name="Wrighton K."/>
        </authorList>
    </citation>
    <scope>NUCLEOTIDE SEQUENCE [LARGE SCALE GENOMIC DNA]</scope>
    <source>
        <strain evidence="5 6">UTICA-S1B9</strain>
    </source>
</reference>
<evidence type="ECO:0000313" key="4">
    <source>
        <dbReference type="EMBL" id="PPK52500.1"/>
    </source>
</evidence>
<accession>A0A2S6G8C4</accession>
<dbReference type="EC" id="3.8.1.2" evidence="3"/>
<comment type="catalytic activity">
    <reaction evidence="3">
        <text>an (S)-2-haloacid + H2O = a (2R)-2-hydroxycarboxylate + a halide anion + H(+)</text>
        <dbReference type="Rhea" id="RHEA:11192"/>
        <dbReference type="ChEBI" id="CHEBI:15377"/>
        <dbReference type="ChEBI" id="CHEBI:15378"/>
        <dbReference type="ChEBI" id="CHEBI:16042"/>
        <dbReference type="ChEBI" id="CHEBI:58314"/>
        <dbReference type="ChEBI" id="CHEBI:137405"/>
        <dbReference type="EC" id="3.8.1.2"/>
    </reaction>
</comment>
<evidence type="ECO:0000313" key="7">
    <source>
        <dbReference type="Proteomes" id="UP000239648"/>
    </source>
</evidence>
<dbReference type="GO" id="GO:0018784">
    <property type="term" value="F:(S)-2-haloacid dehalogenase activity"/>
    <property type="evidence" value="ECO:0007669"/>
    <property type="project" value="UniProtKB-UniRule"/>
</dbReference>
<dbReference type="SFLD" id="SFLDS00003">
    <property type="entry name" value="Haloacid_Dehalogenase"/>
    <property type="match status" value="1"/>
</dbReference>
<dbReference type="EMBL" id="PTIT01000005">
    <property type="protein sequence ID" value="PPK52500.1"/>
    <property type="molecule type" value="Genomic_DNA"/>
</dbReference>
<dbReference type="InterPro" id="IPR051540">
    <property type="entry name" value="S-2-haloacid_dehalogenase"/>
</dbReference>
<evidence type="ECO:0000256" key="2">
    <source>
        <dbReference type="ARBA" id="ARBA00022801"/>
    </source>
</evidence>
<dbReference type="InterPro" id="IPR006328">
    <property type="entry name" value="2-HAD"/>
</dbReference>
<reference evidence="4 7" key="1">
    <citation type="submission" date="2018-02" db="EMBL/GenBank/DDBJ databases">
        <title>Deep subsurface shale carbon reservoir microbial communities from Ohio and West Virginia, USA.</title>
        <authorList>
            <person name="Wrighton K."/>
        </authorList>
    </citation>
    <scope>NUCLEOTIDE SEQUENCE [LARGE SCALE GENOMIC DNA]</scope>
    <source>
        <strain evidence="4 7">UTICA-S1B6</strain>
    </source>
</reference>
<dbReference type="NCBIfam" id="TIGR01493">
    <property type="entry name" value="HAD-SF-IA-v2"/>
    <property type="match status" value="1"/>
</dbReference>
<organism evidence="5 6">
    <name type="scientific">Marinobacter persicus</name>
    <dbReference type="NCBI Taxonomy" id="930118"/>
    <lineage>
        <taxon>Bacteria</taxon>
        <taxon>Pseudomonadati</taxon>
        <taxon>Pseudomonadota</taxon>
        <taxon>Gammaproteobacteria</taxon>
        <taxon>Pseudomonadales</taxon>
        <taxon>Marinobacteraceae</taxon>
        <taxon>Marinobacter</taxon>
    </lineage>
</organism>
<evidence type="ECO:0000313" key="5">
    <source>
        <dbReference type="EMBL" id="PPK55472.1"/>
    </source>
</evidence>
<dbReference type="Gene3D" id="1.10.150.240">
    <property type="entry name" value="Putative phosphatase, domain 2"/>
    <property type="match status" value="1"/>
</dbReference>